<evidence type="ECO:0000256" key="1">
    <source>
        <dbReference type="ARBA" id="ARBA00004477"/>
    </source>
</evidence>
<comment type="caution">
    <text evidence="12">The sequence shown here is derived from an EMBL/GenBank/DDBJ whole genome shotgun (WGS) entry which is preliminary data.</text>
</comment>
<dbReference type="PANTHER" id="PTHR31651">
    <property type="match status" value="1"/>
</dbReference>
<keyword evidence="7" id="KW-0927">Auxin signaling pathway</keyword>
<evidence type="ECO:0000313" key="13">
    <source>
        <dbReference type="Proteomes" id="UP000886885"/>
    </source>
</evidence>
<evidence type="ECO:0000256" key="9">
    <source>
        <dbReference type="ARBA" id="ARBA00025752"/>
    </source>
</evidence>
<evidence type="ECO:0000256" key="5">
    <source>
        <dbReference type="ARBA" id="ARBA00022989"/>
    </source>
</evidence>
<dbReference type="GO" id="GO:0009734">
    <property type="term" value="P:auxin-activated signaling pathway"/>
    <property type="evidence" value="ECO:0007669"/>
    <property type="project" value="UniProtKB-KW"/>
</dbReference>
<keyword evidence="4" id="KW-0256">Endoplasmic reticulum</keyword>
<dbReference type="OrthoDB" id="191139at2759"/>
<proteinExistence type="inferred from homology"/>
<comment type="subcellular location">
    <subcellularLocation>
        <location evidence="1">Endoplasmic reticulum membrane</location>
        <topology evidence="1">Multi-pass membrane protein</topology>
    </subcellularLocation>
</comment>
<dbReference type="AlphaFoldDB" id="A0A8X8A8U5"/>
<evidence type="ECO:0000256" key="7">
    <source>
        <dbReference type="ARBA" id="ARBA00023294"/>
    </source>
</evidence>
<evidence type="ECO:0000313" key="12">
    <source>
        <dbReference type="EMBL" id="KAG6782625.1"/>
    </source>
</evidence>
<name>A0A8X8A8U5_POPTO</name>
<evidence type="ECO:0000256" key="3">
    <source>
        <dbReference type="ARBA" id="ARBA00022692"/>
    </source>
</evidence>
<organism evidence="12 13">
    <name type="scientific">Populus tomentosa</name>
    <name type="common">Chinese white poplar</name>
    <dbReference type="NCBI Taxonomy" id="118781"/>
    <lineage>
        <taxon>Eukaryota</taxon>
        <taxon>Viridiplantae</taxon>
        <taxon>Streptophyta</taxon>
        <taxon>Embryophyta</taxon>
        <taxon>Tracheophyta</taxon>
        <taxon>Spermatophyta</taxon>
        <taxon>Magnoliopsida</taxon>
        <taxon>eudicotyledons</taxon>
        <taxon>Gunneridae</taxon>
        <taxon>Pentapetalae</taxon>
        <taxon>rosids</taxon>
        <taxon>fabids</taxon>
        <taxon>Malpighiales</taxon>
        <taxon>Salicaceae</taxon>
        <taxon>Saliceae</taxon>
        <taxon>Populus</taxon>
    </lineage>
</organism>
<keyword evidence="6 11" id="KW-0472">Membrane</keyword>
<comment type="similarity">
    <text evidence="9">Belongs to the auxin efflux carrier (TC 2.A.69.2) family.</text>
</comment>
<evidence type="ECO:0000256" key="6">
    <source>
        <dbReference type="ARBA" id="ARBA00023136"/>
    </source>
</evidence>
<dbReference type="GO" id="GO:0080162">
    <property type="term" value="P:endoplasmic reticulum to cytosol auxin transport"/>
    <property type="evidence" value="ECO:0007669"/>
    <property type="project" value="InterPro"/>
</dbReference>
<sequence length="271" mass="29889">MDIWKLFFVALMPVLKVLLLTAVGVFLAIERVGILGADARNQLNNVSICLVLLLLSLSLVFYVLSPALVGSSLAKFVTLRSLLELWFMPLNVLITFIIGSVLGWLLVKITNAPKRMRGMILGSCAAVRGVPGKLLVIIIGYGDLIGAIYLWSYVYHIVRVYSSSKDSDEPELDESPEGAESAGETTEELPKCRTGPLLPLKEPSLEEGHMERLELDCVVPQEKAKKSSSYLSIFLDVQEPFPSNVKQGFQKVIKKLNLRRLFSPIINGAVC</sequence>
<protein>
    <submittedName>
        <fullName evidence="12">Uncharacterized protein</fullName>
    </submittedName>
</protein>
<feature type="compositionally biased region" description="Acidic residues" evidence="10">
    <location>
        <begin position="168"/>
        <end position="177"/>
    </location>
</feature>
<dbReference type="InterPro" id="IPR045033">
    <property type="entry name" value="PILS1/3/4/5/7"/>
</dbReference>
<dbReference type="InterPro" id="IPR004776">
    <property type="entry name" value="Mem_transp_PIN-like"/>
</dbReference>
<feature type="transmembrane region" description="Helical" evidence="11">
    <location>
        <begin position="134"/>
        <end position="155"/>
    </location>
</feature>
<evidence type="ECO:0000256" key="2">
    <source>
        <dbReference type="ARBA" id="ARBA00022448"/>
    </source>
</evidence>
<accession>A0A8X8A8U5</accession>
<feature type="transmembrane region" description="Helical" evidence="11">
    <location>
        <begin position="6"/>
        <end position="29"/>
    </location>
</feature>
<gene>
    <name evidence="12" type="ORF">POTOM_012035</name>
</gene>
<reference evidence="12" key="1">
    <citation type="journal article" date="2020" name="bioRxiv">
        <title>Hybrid origin of Populus tomentosa Carr. identified through genome sequencing and phylogenomic analysis.</title>
        <authorList>
            <person name="An X."/>
            <person name="Gao K."/>
            <person name="Chen Z."/>
            <person name="Li J."/>
            <person name="Yang X."/>
            <person name="Yang X."/>
            <person name="Zhou J."/>
            <person name="Guo T."/>
            <person name="Zhao T."/>
            <person name="Huang S."/>
            <person name="Miao D."/>
            <person name="Khan W.U."/>
            <person name="Rao P."/>
            <person name="Ye M."/>
            <person name="Lei B."/>
            <person name="Liao W."/>
            <person name="Wang J."/>
            <person name="Ji L."/>
            <person name="Li Y."/>
            <person name="Guo B."/>
            <person name="Mustafa N.S."/>
            <person name="Li S."/>
            <person name="Yun Q."/>
            <person name="Keller S.R."/>
            <person name="Mao J."/>
            <person name="Zhang R."/>
            <person name="Strauss S.H."/>
        </authorList>
    </citation>
    <scope>NUCLEOTIDE SEQUENCE</scope>
    <source>
        <strain evidence="12">GM15</strain>
        <tissue evidence="12">Leaf</tissue>
    </source>
</reference>
<dbReference type="Pfam" id="PF03547">
    <property type="entry name" value="Mem_trans"/>
    <property type="match status" value="1"/>
</dbReference>
<keyword evidence="3 11" id="KW-0812">Transmembrane</keyword>
<dbReference type="GO" id="GO:0005789">
    <property type="term" value="C:endoplasmic reticulum membrane"/>
    <property type="evidence" value="ECO:0007669"/>
    <property type="project" value="UniProtKB-SubCell"/>
</dbReference>
<dbReference type="PANTHER" id="PTHR31651:SF40">
    <property type="entry name" value="SYMPORTER, PUTATIVE-RELATED"/>
    <property type="match status" value="1"/>
</dbReference>
<dbReference type="Proteomes" id="UP000886885">
    <property type="component" value="Chromosome 3A"/>
</dbReference>
<keyword evidence="5 11" id="KW-1133">Transmembrane helix</keyword>
<evidence type="ECO:0000256" key="11">
    <source>
        <dbReference type="SAM" id="Phobius"/>
    </source>
</evidence>
<keyword evidence="13" id="KW-1185">Reference proteome</keyword>
<evidence type="ECO:0000256" key="4">
    <source>
        <dbReference type="ARBA" id="ARBA00022824"/>
    </source>
</evidence>
<feature type="transmembrane region" description="Helical" evidence="11">
    <location>
        <begin position="86"/>
        <end position="107"/>
    </location>
</feature>
<keyword evidence="2" id="KW-0813">Transport</keyword>
<comment type="function">
    <text evidence="8">Involved in cellular auxin homeostasis by regulating auxin metabolism. Regulates intracellular auxin accumulation at the endoplasmic reticulum and thus auxin availability for nuclear auxin signaling.</text>
</comment>
<feature type="transmembrane region" description="Helical" evidence="11">
    <location>
        <begin position="50"/>
        <end position="74"/>
    </location>
</feature>
<dbReference type="EMBL" id="JAAWWB010000005">
    <property type="protein sequence ID" value="KAG6782625.1"/>
    <property type="molecule type" value="Genomic_DNA"/>
</dbReference>
<evidence type="ECO:0000256" key="10">
    <source>
        <dbReference type="SAM" id="MobiDB-lite"/>
    </source>
</evidence>
<feature type="region of interest" description="Disordered" evidence="10">
    <location>
        <begin position="166"/>
        <end position="193"/>
    </location>
</feature>
<evidence type="ECO:0000256" key="8">
    <source>
        <dbReference type="ARBA" id="ARBA00025100"/>
    </source>
</evidence>